<dbReference type="InterPro" id="IPR001584">
    <property type="entry name" value="Integrase_cat-core"/>
</dbReference>
<dbReference type="PANTHER" id="PTHR35004">
    <property type="entry name" value="TRANSPOSASE RV3428C-RELATED"/>
    <property type="match status" value="1"/>
</dbReference>
<name>A0A6L9G5P4_9MICC</name>
<feature type="domain" description="Integrase catalytic" evidence="1">
    <location>
        <begin position="138"/>
        <end position="311"/>
    </location>
</feature>
<dbReference type="InterPro" id="IPR036397">
    <property type="entry name" value="RNaseH_sf"/>
</dbReference>
<evidence type="ECO:0000313" key="3">
    <source>
        <dbReference type="Proteomes" id="UP000477543"/>
    </source>
</evidence>
<dbReference type="InterPro" id="IPR012337">
    <property type="entry name" value="RNaseH-like_sf"/>
</dbReference>
<dbReference type="SUPFAM" id="SSF53098">
    <property type="entry name" value="Ribonuclease H-like"/>
    <property type="match status" value="1"/>
</dbReference>
<dbReference type="Gene3D" id="3.30.420.10">
    <property type="entry name" value="Ribonuclease H-like superfamily/Ribonuclease H"/>
    <property type="match status" value="1"/>
</dbReference>
<evidence type="ECO:0000313" key="2">
    <source>
        <dbReference type="EMBL" id="NAZ17272.1"/>
    </source>
</evidence>
<accession>A0A6L9G5P4</accession>
<dbReference type="EMBL" id="WYDN01000015">
    <property type="protein sequence ID" value="NAZ17272.1"/>
    <property type="molecule type" value="Genomic_DNA"/>
</dbReference>
<dbReference type="RefSeq" id="WP_161449755.1">
    <property type="nucleotide sequence ID" value="NZ_WYDN01000015.1"/>
</dbReference>
<dbReference type="Proteomes" id="UP000477543">
    <property type="component" value="Unassembled WGS sequence"/>
</dbReference>
<proteinExistence type="predicted"/>
<protein>
    <submittedName>
        <fullName evidence="2">Transposase</fullName>
    </submittedName>
</protein>
<organism evidence="2 3">
    <name type="scientific">Glutamicibacter soli</name>
    <dbReference type="NCBI Taxonomy" id="453836"/>
    <lineage>
        <taxon>Bacteria</taxon>
        <taxon>Bacillati</taxon>
        <taxon>Actinomycetota</taxon>
        <taxon>Actinomycetes</taxon>
        <taxon>Micrococcales</taxon>
        <taxon>Micrococcaceae</taxon>
        <taxon>Glutamicibacter</taxon>
    </lineage>
</organism>
<dbReference type="PROSITE" id="PS50994">
    <property type="entry name" value="INTEGRASE"/>
    <property type="match status" value="1"/>
</dbReference>
<dbReference type="Pfam" id="PF13683">
    <property type="entry name" value="rve_3"/>
    <property type="match status" value="1"/>
</dbReference>
<dbReference type="AlphaFoldDB" id="A0A6L9G5P4"/>
<evidence type="ECO:0000259" key="1">
    <source>
        <dbReference type="PROSITE" id="PS50994"/>
    </source>
</evidence>
<dbReference type="GO" id="GO:0015074">
    <property type="term" value="P:DNA integration"/>
    <property type="evidence" value="ECO:0007669"/>
    <property type="project" value="InterPro"/>
</dbReference>
<reference evidence="2 3" key="1">
    <citation type="submission" date="2020-01" db="EMBL/GenBank/DDBJ databases">
        <title>Glutamicibacter soli M275.</title>
        <authorList>
            <person name="Meng X."/>
        </authorList>
    </citation>
    <scope>NUCLEOTIDE SEQUENCE [LARGE SCALE GENOMIC DNA]</scope>
    <source>
        <strain evidence="2 3">M275</strain>
    </source>
</reference>
<gene>
    <name evidence="2" type="ORF">GT020_14535</name>
</gene>
<dbReference type="GO" id="GO:0003676">
    <property type="term" value="F:nucleic acid binding"/>
    <property type="evidence" value="ECO:0007669"/>
    <property type="project" value="InterPro"/>
</dbReference>
<dbReference type="PANTHER" id="PTHR35004:SF7">
    <property type="entry name" value="INTEGRASE PROTEIN"/>
    <property type="match status" value="1"/>
</dbReference>
<sequence length="481" mass="53990">MPNVLSPRVRAMIINFDPTQPDALTVSEFCKTQKISRSIFYRLRRRAARESAAALHPESRAPKSPARKYGPAVINELVKIRQQLKKDGWDYGPKTIHYEATINHQEFPGGTVPSVATIARLLAGVGHVDRNPRKRPKSSYVPFARSTVMALWQLDAFEYRTNKNQLLTVYQLIDDASRYDVGSSAFQRHENSQDAYTVLAEAIKAYGAPQEVLSDNSKAFNQLRSGVIGSVEIFLASKGTMPITGLPGRPTTQGKNERSHQTLQRFLEANKPQDLAEARKLIQRYREHYNQRRPHQSLNQATPQAAWDLLEHTPAVEPLPLAVLEAKAAEYLSKRRLAQNVSLVSDVVVSKHGEIMQSTHDVSDVLPGLAANQMAVEVTRENRKAYFQGFHISLPTTFAGRQFVRTITEDEFLLSDPVHGDVVMSFPLPMVALKVSGKLVSSYSIKGIQVSLATRQWEKKAEQYRAAIQANEELMPEVFEH</sequence>
<comment type="caution">
    <text evidence="2">The sequence shown here is derived from an EMBL/GenBank/DDBJ whole genome shotgun (WGS) entry which is preliminary data.</text>
</comment>